<keyword evidence="5 7" id="KW-1133">Transmembrane helix</keyword>
<dbReference type="PROSITE" id="PS50928">
    <property type="entry name" value="ABC_TM1"/>
    <property type="match status" value="1"/>
</dbReference>
<dbReference type="InterPro" id="IPR000515">
    <property type="entry name" value="MetI-like"/>
</dbReference>
<keyword evidence="4 7" id="KW-0812">Transmembrane</keyword>
<dbReference type="GO" id="GO:0055085">
    <property type="term" value="P:transmembrane transport"/>
    <property type="evidence" value="ECO:0007669"/>
    <property type="project" value="InterPro"/>
</dbReference>
<dbReference type="InterPro" id="IPR035906">
    <property type="entry name" value="MetI-like_sf"/>
</dbReference>
<evidence type="ECO:0000256" key="2">
    <source>
        <dbReference type="ARBA" id="ARBA00022448"/>
    </source>
</evidence>
<organism evidence="9 10">
    <name type="scientific">Maritalea mobilis</name>
    <dbReference type="NCBI Taxonomy" id="483324"/>
    <lineage>
        <taxon>Bacteria</taxon>
        <taxon>Pseudomonadati</taxon>
        <taxon>Pseudomonadota</taxon>
        <taxon>Alphaproteobacteria</taxon>
        <taxon>Hyphomicrobiales</taxon>
        <taxon>Devosiaceae</taxon>
        <taxon>Maritalea</taxon>
    </lineage>
</organism>
<feature type="transmembrane region" description="Helical" evidence="7">
    <location>
        <begin position="130"/>
        <end position="155"/>
    </location>
</feature>
<feature type="transmembrane region" description="Helical" evidence="7">
    <location>
        <begin position="275"/>
        <end position="301"/>
    </location>
</feature>
<dbReference type="Proteomes" id="UP000295391">
    <property type="component" value="Unassembled WGS sequence"/>
</dbReference>
<keyword evidence="10" id="KW-1185">Reference proteome</keyword>
<evidence type="ECO:0000313" key="10">
    <source>
        <dbReference type="Proteomes" id="UP000295391"/>
    </source>
</evidence>
<reference evidence="9 10" key="1">
    <citation type="submission" date="2019-03" db="EMBL/GenBank/DDBJ databases">
        <title>Genomic Encyclopedia of Type Strains, Phase III (KMG-III): the genomes of soil and plant-associated and newly described type strains.</title>
        <authorList>
            <person name="Whitman W."/>
        </authorList>
    </citation>
    <scope>NUCLEOTIDE SEQUENCE [LARGE SCALE GENOMIC DNA]</scope>
    <source>
        <strain evidence="9 10">CGMCC 1.7002</strain>
    </source>
</reference>
<feature type="transmembrane region" description="Helical" evidence="7">
    <location>
        <begin position="175"/>
        <end position="194"/>
    </location>
</feature>
<protein>
    <submittedName>
        <fullName evidence="9">Oligopeptide transport system permease protein</fullName>
    </submittedName>
</protein>
<proteinExistence type="inferred from homology"/>
<gene>
    <name evidence="9" type="ORF">ATL17_1438</name>
</gene>
<evidence type="ECO:0000256" key="5">
    <source>
        <dbReference type="ARBA" id="ARBA00022989"/>
    </source>
</evidence>
<keyword evidence="3" id="KW-1003">Cell membrane</keyword>
<keyword evidence="2 7" id="KW-0813">Transport</keyword>
<feature type="transmembrane region" description="Helical" evidence="7">
    <location>
        <begin position="9"/>
        <end position="30"/>
    </location>
</feature>
<sequence length="308" mass="34049">MARYIIYRVAWGFVVLLVLNIVTYIMITIAPGSPFSSEKTPPPHIIALLEAKYGLDQPIHIQIWRYMVGIFTRFDFGPSIMRKGLDVSGIIATTFPISFTYAIISFIIAVTFGTALGICAAVWQNSWIDYGAIILGAAGKVLPNFILAPVLVLVFTLWLKWLPGGGWNGGDWRNLVMPVIALSTALMASIVRLCRGAMLEALHMPHIAAAKSRGIPFYLIIWRHAFKPVMLTLLTHLASMFAGVITGSMVIDVYFSTGGMGQFFVAAAGARDYYLVMGLTLFSAMILIVVNILIDIAYMWLDPKIKFY</sequence>
<dbReference type="InterPro" id="IPR045621">
    <property type="entry name" value="BPD_transp_1_N"/>
</dbReference>
<comment type="subcellular location">
    <subcellularLocation>
        <location evidence="1 7">Cell membrane</location>
        <topology evidence="1 7">Multi-pass membrane protein</topology>
    </subcellularLocation>
</comment>
<dbReference type="AlphaFoldDB" id="A0A4R6W340"/>
<dbReference type="PANTHER" id="PTHR30465">
    <property type="entry name" value="INNER MEMBRANE ABC TRANSPORTER"/>
    <property type="match status" value="1"/>
</dbReference>
<accession>A0A4R6W340</accession>
<dbReference type="Pfam" id="PF00528">
    <property type="entry name" value="BPD_transp_1"/>
    <property type="match status" value="1"/>
</dbReference>
<dbReference type="SUPFAM" id="SSF161098">
    <property type="entry name" value="MetI-like"/>
    <property type="match status" value="1"/>
</dbReference>
<name>A0A4R6W340_9HYPH</name>
<comment type="similarity">
    <text evidence="7">Belongs to the binding-protein-dependent transport system permease family.</text>
</comment>
<dbReference type="GO" id="GO:0005886">
    <property type="term" value="C:plasma membrane"/>
    <property type="evidence" value="ECO:0007669"/>
    <property type="project" value="UniProtKB-SubCell"/>
</dbReference>
<evidence type="ECO:0000256" key="1">
    <source>
        <dbReference type="ARBA" id="ARBA00004651"/>
    </source>
</evidence>
<evidence type="ECO:0000256" key="6">
    <source>
        <dbReference type="ARBA" id="ARBA00023136"/>
    </source>
</evidence>
<dbReference type="RefSeq" id="WP_133572041.1">
    <property type="nucleotide sequence ID" value="NZ_SNYR01000001.1"/>
</dbReference>
<dbReference type="EMBL" id="SNYR01000001">
    <property type="protein sequence ID" value="TDQ67425.1"/>
    <property type="molecule type" value="Genomic_DNA"/>
</dbReference>
<evidence type="ECO:0000259" key="8">
    <source>
        <dbReference type="PROSITE" id="PS50928"/>
    </source>
</evidence>
<dbReference type="Gene3D" id="1.10.3720.10">
    <property type="entry name" value="MetI-like"/>
    <property type="match status" value="1"/>
</dbReference>
<feature type="transmembrane region" description="Helical" evidence="7">
    <location>
        <begin position="233"/>
        <end position="255"/>
    </location>
</feature>
<comment type="caution">
    <text evidence="9">The sequence shown here is derived from an EMBL/GenBank/DDBJ whole genome shotgun (WGS) entry which is preliminary data.</text>
</comment>
<dbReference type="PANTHER" id="PTHR30465:SF74">
    <property type="entry name" value="OLIGOPEPTIDE TRANSPORT SYSTEM PERMEASE PROTEIN OPPB"/>
    <property type="match status" value="1"/>
</dbReference>
<keyword evidence="6 7" id="KW-0472">Membrane</keyword>
<dbReference type="CDD" id="cd06261">
    <property type="entry name" value="TM_PBP2"/>
    <property type="match status" value="1"/>
</dbReference>
<evidence type="ECO:0000256" key="7">
    <source>
        <dbReference type="RuleBase" id="RU363032"/>
    </source>
</evidence>
<dbReference type="OrthoDB" id="9805855at2"/>
<evidence type="ECO:0000313" key="9">
    <source>
        <dbReference type="EMBL" id="TDQ67425.1"/>
    </source>
</evidence>
<feature type="transmembrane region" description="Helical" evidence="7">
    <location>
        <begin position="99"/>
        <end position="123"/>
    </location>
</feature>
<evidence type="ECO:0000256" key="3">
    <source>
        <dbReference type="ARBA" id="ARBA00022475"/>
    </source>
</evidence>
<evidence type="ECO:0000256" key="4">
    <source>
        <dbReference type="ARBA" id="ARBA00022692"/>
    </source>
</evidence>
<dbReference type="Pfam" id="PF19300">
    <property type="entry name" value="BPD_transp_1_N"/>
    <property type="match status" value="1"/>
</dbReference>
<feature type="domain" description="ABC transmembrane type-1" evidence="8">
    <location>
        <begin position="95"/>
        <end position="298"/>
    </location>
</feature>